<dbReference type="NCBIfam" id="TIGR01569">
    <property type="entry name" value="A_tha_TIGR01569"/>
    <property type="match status" value="1"/>
</dbReference>
<dbReference type="PANTHER" id="PTHR36488:SF8">
    <property type="entry name" value="CASP-LIKE PROTEIN 1U1"/>
    <property type="match status" value="1"/>
</dbReference>
<keyword evidence="4 8" id="KW-1003">Cell membrane</keyword>
<comment type="caution">
    <text evidence="10">The sequence shown here is derived from an EMBL/GenBank/DDBJ whole genome shotgun (WGS) entry which is preliminary data.</text>
</comment>
<comment type="caution">
    <text evidence="8">Lacks conserved residue(s) required for the propagation of feature annotation.</text>
</comment>
<evidence type="ECO:0000313" key="10">
    <source>
        <dbReference type="EMBL" id="GFA81445.1"/>
    </source>
</evidence>
<proteinExistence type="inferred from homology"/>
<dbReference type="EMBL" id="BKCJ010493084">
    <property type="protein sequence ID" value="GFA81445.1"/>
    <property type="molecule type" value="Genomic_DNA"/>
</dbReference>
<feature type="domain" description="Casparian strip membrane protein" evidence="9">
    <location>
        <begin position="2"/>
        <end position="62"/>
    </location>
</feature>
<organism evidence="10">
    <name type="scientific">Tanacetum cinerariifolium</name>
    <name type="common">Dalmatian daisy</name>
    <name type="synonym">Chrysanthemum cinerariifolium</name>
    <dbReference type="NCBI Taxonomy" id="118510"/>
    <lineage>
        <taxon>Eukaryota</taxon>
        <taxon>Viridiplantae</taxon>
        <taxon>Streptophyta</taxon>
        <taxon>Embryophyta</taxon>
        <taxon>Tracheophyta</taxon>
        <taxon>Spermatophyta</taxon>
        <taxon>Magnoliopsida</taxon>
        <taxon>eudicotyledons</taxon>
        <taxon>Gunneridae</taxon>
        <taxon>Pentapetalae</taxon>
        <taxon>asterids</taxon>
        <taxon>campanulids</taxon>
        <taxon>Asterales</taxon>
        <taxon>Asteraceae</taxon>
        <taxon>Asteroideae</taxon>
        <taxon>Anthemideae</taxon>
        <taxon>Anthemidinae</taxon>
        <taxon>Tanacetum</taxon>
    </lineage>
</organism>
<evidence type="ECO:0000256" key="1">
    <source>
        <dbReference type="ARBA" id="ARBA00004651"/>
    </source>
</evidence>
<keyword evidence="5 8" id="KW-0812">Transmembrane</keyword>
<keyword evidence="7 8" id="KW-0472">Membrane</keyword>
<name>A0A699K8E7_TANCI</name>
<comment type="subunit">
    <text evidence="3 8">Homodimer and heterodimers.</text>
</comment>
<accession>A0A699K8E7</accession>
<evidence type="ECO:0000259" key="9">
    <source>
        <dbReference type="Pfam" id="PF04535"/>
    </source>
</evidence>
<evidence type="ECO:0000256" key="2">
    <source>
        <dbReference type="ARBA" id="ARBA00007651"/>
    </source>
</evidence>
<evidence type="ECO:0000256" key="6">
    <source>
        <dbReference type="ARBA" id="ARBA00022989"/>
    </source>
</evidence>
<protein>
    <recommendedName>
        <fullName evidence="8">CASP-like protein</fullName>
    </recommendedName>
</protein>
<evidence type="ECO:0000256" key="3">
    <source>
        <dbReference type="ARBA" id="ARBA00011489"/>
    </source>
</evidence>
<comment type="similarity">
    <text evidence="2 8">Belongs to the Casparian strip membrane proteins (CASP) family.</text>
</comment>
<dbReference type="GO" id="GO:0005886">
    <property type="term" value="C:plasma membrane"/>
    <property type="evidence" value="ECO:0007669"/>
    <property type="project" value="UniProtKB-SubCell"/>
</dbReference>
<dbReference type="InterPro" id="IPR044173">
    <property type="entry name" value="CASPL"/>
</dbReference>
<evidence type="ECO:0000256" key="4">
    <source>
        <dbReference type="ARBA" id="ARBA00022475"/>
    </source>
</evidence>
<evidence type="ECO:0000256" key="7">
    <source>
        <dbReference type="ARBA" id="ARBA00023136"/>
    </source>
</evidence>
<dbReference type="InterPro" id="IPR006702">
    <property type="entry name" value="CASP_dom"/>
</dbReference>
<keyword evidence="6 8" id="KW-1133">Transmembrane helix</keyword>
<evidence type="ECO:0000256" key="8">
    <source>
        <dbReference type="RuleBase" id="RU361233"/>
    </source>
</evidence>
<evidence type="ECO:0000256" key="5">
    <source>
        <dbReference type="ARBA" id="ARBA00022692"/>
    </source>
</evidence>
<dbReference type="PANTHER" id="PTHR36488">
    <property type="entry name" value="CASP-LIKE PROTEIN 1U1"/>
    <property type="match status" value="1"/>
</dbReference>
<dbReference type="InterPro" id="IPR006459">
    <property type="entry name" value="CASP/CASPL"/>
</dbReference>
<gene>
    <name evidence="10" type="ORF">Tci_653417</name>
</gene>
<reference evidence="10" key="1">
    <citation type="journal article" date="2019" name="Sci. Rep.">
        <title>Draft genome of Tanacetum cinerariifolium, the natural source of mosquito coil.</title>
        <authorList>
            <person name="Yamashiro T."/>
            <person name="Shiraishi A."/>
            <person name="Satake H."/>
            <person name="Nakayama K."/>
        </authorList>
    </citation>
    <scope>NUCLEOTIDE SEQUENCE</scope>
</reference>
<dbReference type="Pfam" id="PF04535">
    <property type="entry name" value="CASP_dom"/>
    <property type="match status" value="1"/>
</dbReference>
<feature type="transmembrane region" description="Helical" evidence="8">
    <location>
        <begin position="53"/>
        <end position="75"/>
    </location>
</feature>
<dbReference type="AlphaFoldDB" id="A0A699K8E7"/>
<comment type="subcellular location">
    <subcellularLocation>
        <location evidence="1 8">Cell membrane</location>
        <topology evidence="1 8">Multi-pass membrane protein</topology>
    </subcellularLocation>
</comment>
<sequence length="79" mass="8670">MVTILDLIMVVLLFSAIGATGAVGLIGYEGNSHVQWQKVCNVFDKFCHQVSTAMVLSFIGSIAYLMLIVFALINVHKRL</sequence>
<feature type="transmembrane region" description="Helical" evidence="8">
    <location>
        <begin position="7"/>
        <end position="28"/>
    </location>
</feature>